<proteinExistence type="predicted"/>
<dbReference type="InterPro" id="IPR034122">
    <property type="entry name" value="Retropepsin-like_bacterial"/>
</dbReference>
<evidence type="ECO:0000313" key="2">
    <source>
        <dbReference type="Proteomes" id="UP000279909"/>
    </source>
</evidence>
<sequence length="133" mass="14543">MKKLILDEGLLLTDMELTYKGKSIHLQRVLVDTGSATTIICSDFAEEIGIVAEENDMIYRICGVGGSELVFSKTIDGIKIGNMIAKSFPIEIGAMNYDFQLDGIIGLNLLKELKAMINMGNLSLQLENSAILD</sequence>
<dbReference type="Gene3D" id="2.40.70.10">
    <property type="entry name" value="Acid Proteases"/>
    <property type="match status" value="1"/>
</dbReference>
<name>A0A3M8H6L7_9BACI</name>
<organism evidence="1 2">
    <name type="scientific">Lysinibacillus halotolerans</name>
    <dbReference type="NCBI Taxonomy" id="1368476"/>
    <lineage>
        <taxon>Bacteria</taxon>
        <taxon>Bacillati</taxon>
        <taxon>Bacillota</taxon>
        <taxon>Bacilli</taxon>
        <taxon>Bacillales</taxon>
        <taxon>Bacillaceae</taxon>
        <taxon>Lysinibacillus</taxon>
    </lineage>
</organism>
<evidence type="ECO:0000313" key="1">
    <source>
        <dbReference type="EMBL" id="RNC98023.1"/>
    </source>
</evidence>
<dbReference type="SUPFAM" id="SSF50630">
    <property type="entry name" value="Acid proteases"/>
    <property type="match status" value="1"/>
</dbReference>
<dbReference type="InterPro" id="IPR021109">
    <property type="entry name" value="Peptidase_aspartic_dom_sf"/>
</dbReference>
<evidence type="ECO:0008006" key="3">
    <source>
        <dbReference type="Google" id="ProtNLM"/>
    </source>
</evidence>
<gene>
    <name evidence="1" type="ORF">EC501_12515</name>
</gene>
<dbReference type="EMBL" id="RHLQ01000032">
    <property type="protein sequence ID" value="RNC98023.1"/>
    <property type="molecule type" value="Genomic_DNA"/>
</dbReference>
<dbReference type="OrthoDB" id="2735601at2"/>
<dbReference type="AlphaFoldDB" id="A0A3M8H6L7"/>
<keyword evidence="2" id="KW-1185">Reference proteome</keyword>
<dbReference type="Proteomes" id="UP000279909">
    <property type="component" value="Unassembled WGS sequence"/>
</dbReference>
<dbReference type="Pfam" id="PF13650">
    <property type="entry name" value="Asp_protease_2"/>
    <property type="match status" value="1"/>
</dbReference>
<protein>
    <recommendedName>
        <fullName evidence="3">Peptidase A2 domain-containing protein</fullName>
    </recommendedName>
</protein>
<reference evidence="1 2" key="1">
    <citation type="journal article" date="2014" name="Int. J. Syst. Evol. Microbiol.">
        <title>Lysinibacillus halotolerans sp. nov., isolated from saline-alkaline soil.</title>
        <authorList>
            <person name="Kong D."/>
            <person name="Wang Y."/>
            <person name="Zhao B."/>
            <person name="Li Y."/>
            <person name="Song J."/>
            <person name="Zhai Y."/>
            <person name="Zhang C."/>
            <person name="Wang H."/>
            <person name="Chen X."/>
            <person name="Zhao B."/>
            <person name="Ruan Z."/>
        </authorList>
    </citation>
    <scope>NUCLEOTIDE SEQUENCE [LARGE SCALE GENOMIC DNA]</scope>
    <source>
        <strain evidence="1 2">MCCC 1A12703</strain>
    </source>
</reference>
<dbReference type="CDD" id="cd05483">
    <property type="entry name" value="retropepsin_like_bacteria"/>
    <property type="match status" value="1"/>
</dbReference>
<dbReference type="RefSeq" id="WP_122972641.1">
    <property type="nucleotide sequence ID" value="NZ_RHLQ01000032.1"/>
</dbReference>
<accession>A0A3M8H6L7</accession>
<comment type="caution">
    <text evidence="1">The sequence shown here is derived from an EMBL/GenBank/DDBJ whole genome shotgun (WGS) entry which is preliminary data.</text>
</comment>